<dbReference type="SUPFAM" id="SSF57850">
    <property type="entry name" value="RING/U-box"/>
    <property type="match status" value="1"/>
</dbReference>
<dbReference type="PROSITE" id="PS50297">
    <property type="entry name" value="ANK_REP_REGION"/>
    <property type="match status" value="2"/>
</dbReference>
<evidence type="ECO:0000259" key="5">
    <source>
        <dbReference type="PROSITE" id="PS50089"/>
    </source>
</evidence>
<feature type="repeat" description="ANK" evidence="2">
    <location>
        <begin position="39"/>
        <end position="72"/>
    </location>
</feature>
<feature type="region of interest" description="Disordered" evidence="4">
    <location>
        <begin position="464"/>
        <end position="490"/>
    </location>
</feature>
<dbReference type="SMART" id="SM00184">
    <property type="entry name" value="RING"/>
    <property type="match status" value="1"/>
</dbReference>
<keyword evidence="3" id="KW-0479">Metal-binding</keyword>
<dbReference type="PROSITE" id="PS50088">
    <property type="entry name" value="ANK_REPEAT"/>
    <property type="match status" value="2"/>
</dbReference>
<gene>
    <name evidence="6" type="ORF">L195_g005368</name>
</gene>
<protein>
    <submittedName>
        <fullName evidence="6">E3 ubiquitin-protein ligase xbat35-like protein</fullName>
    </submittedName>
</protein>
<dbReference type="Proteomes" id="UP000236291">
    <property type="component" value="Unassembled WGS sequence"/>
</dbReference>
<keyword evidence="3" id="KW-0862">Zinc</keyword>
<evidence type="ECO:0000256" key="3">
    <source>
        <dbReference type="PROSITE-ProRule" id="PRU00175"/>
    </source>
</evidence>
<proteinExistence type="predicted"/>
<dbReference type="PANTHER" id="PTHR48462">
    <property type="entry name" value="PROTEIN, PUTATIVE-RELATED"/>
    <property type="match status" value="1"/>
</dbReference>
<feature type="region of interest" description="Disordered" evidence="4">
    <location>
        <begin position="419"/>
        <end position="444"/>
    </location>
</feature>
<feature type="repeat" description="ANK" evidence="2">
    <location>
        <begin position="202"/>
        <end position="234"/>
    </location>
</feature>
<organism evidence="6 7">
    <name type="scientific">Trifolium pratense</name>
    <name type="common">Red clover</name>
    <dbReference type="NCBI Taxonomy" id="57577"/>
    <lineage>
        <taxon>Eukaryota</taxon>
        <taxon>Viridiplantae</taxon>
        <taxon>Streptophyta</taxon>
        <taxon>Embryophyta</taxon>
        <taxon>Tracheophyta</taxon>
        <taxon>Spermatophyta</taxon>
        <taxon>Magnoliopsida</taxon>
        <taxon>eudicotyledons</taxon>
        <taxon>Gunneridae</taxon>
        <taxon>Pentapetalae</taxon>
        <taxon>rosids</taxon>
        <taxon>fabids</taxon>
        <taxon>Fabales</taxon>
        <taxon>Fabaceae</taxon>
        <taxon>Papilionoideae</taxon>
        <taxon>50 kb inversion clade</taxon>
        <taxon>NPAAA clade</taxon>
        <taxon>Hologalegina</taxon>
        <taxon>IRL clade</taxon>
        <taxon>Trifolieae</taxon>
        <taxon>Trifolium</taxon>
    </lineage>
</organism>
<dbReference type="STRING" id="57577.A0A2K3P0N0"/>
<dbReference type="Gene3D" id="1.25.40.20">
    <property type="entry name" value="Ankyrin repeat-containing domain"/>
    <property type="match status" value="2"/>
</dbReference>
<evidence type="ECO:0000256" key="4">
    <source>
        <dbReference type="SAM" id="MobiDB-lite"/>
    </source>
</evidence>
<evidence type="ECO:0000256" key="2">
    <source>
        <dbReference type="PROSITE-ProRule" id="PRU00023"/>
    </source>
</evidence>
<dbReference type="InterPro" id="IPR036770">
    <property type="entry name" value="Ankyrin_rpt-contain_sf"/>
</dbReference>
<dbReference type="Gene3D" id="3.30.40.10">
    <property type="entry name" value="Zinc/RING finger domain, C3HC4 (zinc finger)"/>
    <property type="match status" value="1"/>
</dbReference>
<keyword evidence="3" id="KW-0863">Zinc-finger</keyword>
<evidence type="ECO:0000313" key="7">
    <source>
        <dbReference type="Proteomes" id="UP000236291"/>
    </source>
</evidence>
<dbReference type="CDD" id="cd23129">
    <property type="entry name" value="RING-HC_XBAT35-like"/>
    <property type="match status" value="1"/>
</dbReference>
<dbReference type="SUPFAM" id="SSF48403">
    <property type="entry name" value="Ankyrin repeat"/>
    <property type="match status" value="1"/>
</dbReference>
<keyword evidence="2" id="KW-0040">ANK repeat</keyword>
<dbReference type="PROSITE" id="PS50089">
    <property type="entry name" value="ZF_RING_2"/>
    <property type="match status" value="1"/>
</dbReference>
<dbReference type="Pfam" id="PF13920">
    <property type="entry name" value="zf-C3HC4_3"/>
    <property type="match status" value="1"/>
</dbReference>
<dbReference type="EMBL" id="ASHM01002765">
    <property type="protein sequence ID" value="PNY08831.1"/>
    <property type="molecule type" value="Genomic_DNA"/>
</dbReference>
<reference evidence="6 7" key="1">
    <citation type="journal article" date="2014" name="Am. J. Bot.">
        <title>Genome assembly and annotation for red clover (Trifolium pratense; Fabaceae).</title>
        <authorList>
            <person name="Istvanek J."/>
            <person name="Jaros M."/>
            <person name="Krenek A."/>
            <person name="Repkova J."/>
        </authorList>
    </citation>
    <scope>NUCLEOTIDE SEQUENCE [LARGE SCALE GENOMIC DNA]</scope>
    <source>
        <strain evidence="7">cv. Tatra</strain>
        <tissue evidence="6">Young leaves</tissue>
    </source>
</reference>
<comment type="subcellular location">
    <subcellularLocation>
        <location evidence="1">Cell membrane</location>
        <topology evidence="1">Peripheral membrane protein</topology>
        <orientation evidence="1">Cytoplasmic side</orientation>
    </subcellularLocation>
</comment>
<dbReference type="Pfam" id="PF00023">
    <property type="entry name" value="Ank"/>
    <property type="match status" value="2"/>
</dbReference>
<dbReference type="SMART" id="SM00248">
    <property type="entry name" value="ANK"/>
    <property type="match status" value="2"/>
</dbReference>
<feature type="compositionally biased region" description="Polar residues" evidence="4">
    <location>
        <begin position="425"/>
        <end position="438"/>
    </location>
</feature>
<dbReference type="GO" id="GO:0005886">
    <property type="term" value="C:plasma membrane"/>
    <property type="evidence" value="ECO:0007669"/>
    <property type="project" value="UniProtKB-SubCell"/>
</dbReference>
<name>A0A2K3P0N0_TRIPR</name>
<reference evidence="6 7" key="2">
    <citation type="journal article" date="2017" name="Front. Plant Sci.">
        <title>Gene Classification and Mining of Molecular Markers Useful in Red Clover (Trifolium pratense) Breeding.</title>
        <authorList>
            <person name="Istvanek J."/>
            <person name="Dluhosova J."/>
            <person name="Dluhos P."/>
            <person name="Patkova L."/>
            <person name="Nedelnik J."/>
            <person name="Repkova J."/>
        </authorList>
    </citation>
    <scope>NUCLEOTIDE SEQUENCE [LARGE SCALE GENOMIC DNA]</scope>
    <source>
        <strain evidence="7">cv. Tatra</strain>
        <tissue evidence="6">Young leaves</tissue>
    </source>
</reference>
<comment type="caution">
    <text evidence="6">The sequence shown here is derived from an EMBL/GenBank/DDBJ whole genome shotgun (WGS) entry which is preliminary data.</text>
</comment>
<dbReference type="InterPro" id="IPR002110">
    <property type="entry name" value="Ankyrin_rpt"/>
</dbReference>
<dbReference type="InterPro" id="IPR013083">
    <property type="entry name" value="Znf_RING/FYVE/PHD"/>
</dbReference>
<dbReference type="GO" id="GO:0008270">
    <property type="term" value="F:zinc ion binding"/>
    <property type="evidence" value="ECO:0007669"/>
    <property type="project" value="UniProtKB-KW"/>
</dbReference>
<evidence type="ECO:0000256" key="1">
    <source>
        <dbReference type="ARBA" id="ARBA00004413"/>
    </source>
</evidence>
<dbReference type="InterPro" id="IPR001841">
    <property type="entry name" value="Znf_RING"/>
</dbReference>
<dbReference type="PANTHER" id="PTHR48462:SF1">
    <property type="entry name" value="PROTEIN, PUTATIVE-RELATED"/>
    <property type="match status" value="1"/>
</dbReference>
<accession>A0A2K3P0N0</accession>
<evidence type="ECO:0000313" key="6">
    <source>
        <dbReference type="EMBL" id="PNY08831.1"/>
    </source>
</evidence>
<sequence>MGQGQSKSELLYQQVSYGNSDGIKTLHREGAGLEYMDKEGKTPLIVACMNPELYNVAKTLIELGANVNAYRPGIDLFLIAIPMDKTRCLRPADVLVYGWEGVGGKHACVDLIGFFPLVGLRTEALTVGYTALKATSSMVVDLMKRVQRVMHSIVMSHRSTNVVFKRIDFAIQKGLAAQLLVRLSFIPWKLKMQTFNYCLGRHAGTPLHHAAKRGLESIVKLLLLHGANPLILNDDCQTALEVARAKGNANVVRAIESHICLFSGWLREFHGPGFLEVVAPNLVSRKVWAVVLPVGSRVLTRPYKLELAVYYTLQDARPRTLVALWKANLEEPKLRQSEPSVAISDKTTKTRLKFGPASENDRQQLTWFSNACKGIPQVNPAFLQNNVPTVPPTAPPAAEDPELAMAIHASLQHAIQERPSFPDAQPNSQASSSISGVNEVQGFLGTPNTNANESVHEAVPAGNVSAGHTASDLDFNPSAPPFADDVPSDGPIHYPSIDLSPVDVSSQVVEKLSNEAGKTADGKPADGSGSTCVICLDAPAEGACIPCGHVAGCMSCLNEVKTKKWGCPVCRAKIDQIIKLYHV</sequence>
<feature type="domain" description="RING-type" evidence="5">
    <location>
        <begin position="532"/>
        <end position="571"/>
    </location>
</feature>
<dbReference type="AlphaFoldDB" id="A0A2K3P0N0"/>